<dbReference type="RefSeq" id="WP_050725985.1">
    <property type="nucleotide sequence ID" value="NZ_CP012332.1"/>
</dbReference>
<name>A0A0K1PE84_9BACT</name>
<gene>
    <name evidence="3" type="ORF">AKJ08_2098</name>
</gene>
<evidence type="ECO:0000313" key="4">
    <source>
        <dbReference type="Proteomes" id="UP000055590"/>
    </source>
</evidence>
<dbReference type="Proteomes" id="UP000055590">
    <property type="component" value="Chromosome"/>
</dbReference>
<dbReference type="InterPro" id="IPR045584">
    <property type="entry name" value="Pilin-like"/>
</dbReference>
<keyword evidence="4" id="KW-1185">Reference proteome</keyword>
<protein>
    <recommendedName>
        <fullName evidence="5">Prepilin-type N-terminal cleavage/methylation domain-containing protein</fullName>
    </recommendedName>
</protein>
<evidence type="ECO:0000313" key="3">
    <source>
        <dbReference type="EMBL" id="AKU91711.1"/>
    </source>
</evidence>
<reference evidence="3 4" key="1">
    <citation type="submission" date="2015-08" db="EMBL/GenBank/DDBJ databases">
        <authorList>
            <person name="Babu N.S."/>
            <person name="Beckwith C.J."/>
            <person name="Beseler K.G."/>
            <person name="Brison A."/>
            <person name="Carone J.V."/>
            <person name="Caskin T.P."/>
            <person name="Diamond M."/>
            <person name="Durham M.E."/>
            <person name="Foxe J.M."/>
            <person name="Go M."/>
            <person name="Henderson B.A."/>
            <person name="Jones I.B."/>
            <person name="McGettigan J.A."/>
            <person name="Micheletti S.J."/>
            <person name="Nasrallah M.E."/>
            <person name="Ortiz D."/>
            <person name="Piller C.R."/>
            <person name="Privatt S.R."/>
            <person name="Schneider S.L."/>
            <person name="Sharp S."/>
            <person name="Smith T.C."/>
            <person name="Stanton J.D."/>
            <person name="Ullery H.E."/>
            <person name="Wilson R.J."/>
            <person name="Serrano M.G."/>
            <person name="Buck G."/>
            <person name="Lee V."/>
            <person name="Wang Y."/>
            <person name="Carvalho R."/>
            <person name="Voegtly L."/>
            <person name="Shi R."/>
            <person name="Duckworth R."/>
            <person name="Johnson A."/>
            <person name="Loviza R."/>
            <person name="Walstead R."/>
            <person name="Shah Z."/>
            <person name="Kiflezghi M."/>
            <person name="Wade K."/>
            <person name="Ball S.L."/>
            <person name="Bradley K.W."/>
            <person name="Asai D.J."/>
            <person name="Bowman C.A."/>
            <person name="Russell D.A."/>
            <person name="Pope W.H."/>
            <person name="Jacobs-Sera D."/>
            <person name="Hendrix R.W."/>
            <person name="Hatfull G.F."/>
        </authorList>
    </citation>
    <scope>NUCLEOTIDE SEQUENCE [LARGE SCALE GENOMIC DNA]</scope>
    <source>
        <strain evidence="3 4">DSM 27710</strain>
    </source>
</reference>
<sequence length="204" mass="21398">MRERGFSLIELMVAGTISLVVVAAAFAFITRASEASAAQERATELTSRGRIALDLIGRDIRSAGDSVQLLPDPCLGAGAPFGCAAILEPHPWRITIARYAWGAGPDGILGTADDVLPSGPFAANGDNVVTYQFVPRTAGPVSLGGTRTGYVGRLERISNPFSFGDRHPGSRCSSTTWWSTTRCAPARTASPSTTAGTTRSSSIR</sequence>
<dbReference type="PROSITE" id="PS00409">
    <property type="entry name" value="PROKAR_NTER_METHYL"/>
    <property type="match status" value="1"/>
</dbReference>
<dbReference type="EMBL" id="CP012332">
    <property type="protein sequence ID" value="AKU91711.1"/>
    <property type="molecule type" value="Genomic_DNA"/>
</dbReference>
<accession>A0A0K1PE84</accession>
<dbReference type="SUPFAM" id="SSF54523">
    <property type="entry name" value="Pili subunits"/>
    <property type="match status" value="1"/>
</dbReference>
<evidence type="ECO:0000256" key="1">
    <source>
        <dbReference type="SAM" id="MobiDB-lite"/>
    </source>
</evidence>
<dbReference type="KEGG" id="vin:AKJ08_2098"/>
<dbReference type="NCBIfam" id="TIGR02532">
    <property type="entry name" value="IV_pilin_GFxxxE"/>
    <property type="match status" value="1"/>
</dbReference>
<organism evidence="3 4">
    <name type="scientific">Vulgatibacter incomptus</name>
    <dbReference type="NCBI Taxonomy" id="1391653"/>
    <lineage>
        <taxon>Bacteria</taxon>
        <taxon>Pseudomonadati</taxon>
        <taxon>Myxococcota</taxon>
        <taxon>Myxococcia</taxon>
        <taxon>Myxococcales</taxon>
        <taxon>Cystobacterineae</taxon>
        <taxon>Vulgatibacteraceae</taxon>
        <taxon>Vulgatibacter</taxon>
    </lineage>
</organism>
<dbReference type="Pfam" id="PF07963">
    <property type="entry name" value="N_methyl"/>
    <property type="match status" value="1"/>
</dbReference>
<dbReference type="OrthoDB" id="5405832at2"/>
<evidence type="ECO:0008006" key="5">
    <source>
        <dbReference type="Google" id="ProtNLM"/>
    </source>
</evidence>
<dbReference type="STRING" id="1391653.AKJ08_2098"/>
<keyword evidence="2" id="KW-1133">Transmembrane helix</keyword>
<dbReference type="AlphaFoldDB" id="A0A0K1PE84"/>
<keyword evidence="2" id="KW-0472">Membrane</keyword>
<proteinExistence type="predicted"/>
<feature type="transmembrane region" description="Helical" evidence="2">
    <location>
        <begin position="7"/>
        <end position="29"/>
    </location>
</feature>
<keyword evidence="2" id="KW-0812">Transmembrane</keyword>
<dbReference type="InterPro" id="IPR012902">
    <property type="entry name" value="N_methyl_site"/>
</dbReference>
<feature type="region of interest" description="Disordered" evidence="1">
    <location>
        <begin position="185"/>
        <end position="204"/>
    </location>
</feature>
<evidence type="ECO:0000256" key="2">
    <source>
        <dbReference type="SAM" id="Phobius"/>
    </source>
</evidence>